<evidence type="ECO:0008006" key="4">
    <source>
        <dbReference type="Google" id="ProtNLM"/>
    </source>
</evidence>
<comment type="caution">
    <text evidence="2">The sequence shown here is derived from an EMBL/GenBank/DDBJ whole genome shotgun (WGS) entry which is preliminary data.</text>
</comment>
<evidence type="ECO:0000256" key="1">
    <source>
        <dbReference type="SAM" id="MobiDB-lite"/>
    </source>
</evidence>
<dbReference type="EMBL" id="JBHSMD010000010">
    <property type="protein sequence ID" value="MFC5495444.1"/>
    <property type="molecule type" value="Genomic_DNA"/>
</dbReference>
<sequence>MFSTRRTLAVTALCAATLLTGCSGSDGSDGGDAGDSSASASETPAYEAPCTATVEITGKAEKSWEGGADLTEGGGGVTYSTADGDANVLVSSGVKKQPGSVTVAVAGDIFQSKPNAKGINADPDGSGAEVDTDVTGTIKNKPVTLQVVATFTCED</sequence>
<keyword evidence="3" id="KW-1185">Reference proteome</keyword>
<accession>A0ABW0N920</accession>
<organism evidence="2 3">
    <name type="scientific">Nocardioides caricicola</name>
    <dbReference type="NCBI Taxonomy" id="634770"/>
    <lineage>
        <taxon>Bacteria</taxon>
        <taxon>Bacillati</taxon>
        <taxon>Actinomycetota</taxon>
        <taxon>Actinomycetes</taxon>
        <taxon>Propionibacteriales</taxon>
        <taxon>Nocardioidaceae</taxon>
        <taxon>Nocardioides</taxon>
    </lineage>
</organism>
<gene>
    <name evidence="2" type="ORF">ACFPKY_20215</name>
</gene>
<reference evidence="3" key="1">
    <citation type="journal article" date="2019" name="Int. J. Syst. Evol. Microbiol.">
        <title>The Global Catalogue of Microorganisms (GCM) 10K type strain sequencing project: providing services to taxonomists for standard genome sequencing and annotation.</title>
        <authorList>
            <consortium name="The Broad Institute Genomics Platform"/>
            <consortium name="The Broad Institute Genome Sequencing Center for Infectious Disease"/>
            <person name="Wu L."/>
            <person name="Ma J."/>
        </authorList>
    </citation>
    <scope>NUCLEOTIDE SEQUENCE [LARGE SCALE GENOMIC DNA]</scope>
    <source>
        <strain evidence="3">KACC 13778</strain>
    </source>
</reference>
<proteinExistence type="predicted"/>
<dbReference type="RefSeq" id="WP_345181671.1">
    <property type="nucleotide sequence ID" value="NZ_BAABFQ010000009.1"/>
</dbReference>
<dbReference type="Proteomes" id="UP001595956">
    <property type="component" value="Unassembled WGS sequence"/>
</dbReference>
<evidence type="ECO:0000313" key="3">
    <source>
        <dbReference type="Proteomes" id="UP001595956"/>
    </source>
</evidence>
<feature type="region of interest" description="Disordered" evidence="1">
    <location>
        <begin position="25"/>
        <end position="47"/>
    </location>
</feature>
<dbReference type="PROSITE" id="PS51257">
    <property type="entry name" value="PROKAR_LIPOPROTEIN"/>
    <property type="match status" value="1"/>
</dbReference>
<name>A0ABW0N920_9ACTN</name>
<protein>
    <recommendedName>
        <fullName evidence="4">Lipoprotein</fullName>
    </recommendedName>
</protein>
<evidence type="ECO:0000313" key="2">
    <source>
        <dbReference type="EMBL" id="MFC5495444.1"/>
    </source>
</evidence>